<name>A0A543HYM5_9MICO</name>
<dbReference type="RefSeq" id="WP_141917493.1">
    <property type="nucleotide sequence ID" value="NZ_BAAAYS010000011.1"/>
</dbReference>
<proteinExistence type="predicted"/>
<accession>A0A543HYM5</accession>
<dbReference type="PANTHER" id="PTHR12835">
    <property type="entry name" value="BIOTIN PROTEIN LIGASE"/>
    <property type="match status" value="1"/>
</dbReference>
<reference evidence="5 6" key="1">
    <citation type="submission" date="2019-06" db="EMBL/GenBank/DDBJ databases">
        <title>Sequencing the genomes of 1000 actinobacteria strains.</title>
        <authorList>
            <person name="Klenk H.-P."/>
        </authorList>
    </citation>
    <scope>NUCLEOTIDE SEQUENCE [LARGE SCALE GENOMIC DNA]</scope>
    <source>
        <strain evidence="5 6">DSM 18031</strain>
    </source>
</reference>
<dbReference type="InterPro" id="IPR045864">
    <property type="entry name" value="aa-tRNA-synth_II/BPL/LPL"/>
</dbReference>
<dbReference type="GO" id="GO:0004077">
    <property type="term" value="F:biotin--[biotin carboxyl-carrier protein] ligase activity"/>
    <property type="evidence" value="ECO:0007669"/>
    <property type="project" value="UniProtKB-EC"/>
</dbReference>
<evidence type="ECO:0000313" key="5">
    <source>
        <dbReference type="EMBL" id="TQM63419.1"/>
    </source>
</evidence>
<evidence type="ECO:0000259" key="4">
    <source>
        <dbReference type="PROSITE" id="PS51733"/>
    </source>
</evidence>
<feature type="domain" description="BPL/LPL catalytic" evidence="4">
    <location>
        <begin position="1"/>
        <end position="188"/>
    </location>
</feature>
<dbReference type="InterPro" id="IPR004143">
    <property type="entry name" value="BPL_LPL_catalytic"/>
</dbReference>
<evidence type="ECO:0000256" key="2">
    <source>
        <dbReference type="ARBA" id="ARBA00023267"/>
    </source>
</evidence>
<dbReference type="Pfam" id="PF03099">
    <property type="entry name" value="BPL_LplA_LipB"/>
    <property type="match status" value="1"/>
</dbReference>
<keyword evidence="2" id="KW-0092">Biotin</keyword>
<dbReference type="PROSITE" id="PS51733">
    <property type="entry name" value="BPL_LPL_CATALYTIC"/>
    <property type="match status" value="1"/>
</dbReference>
<evidence type="ECO:0000256" key="1">
    <source>
        <dbReference type="ARBA" id="ARBA00022598"/>
    </source>
</evidence>
<dbReference type="GO" id="GO:0005737">
    <property type="term" value="C:cytoplasm"/>
    <property type="evidence" value="ECO:0007669"/>
    <property type="project" value="TreeGrafter"/>
</dbReference>
<keyword evidence="6" id="KW-1185">Reference proteome</keyword>
<dbReference type="Gene3D" id="2.30.30.100">
    <property type="match status" value="1"/>
</dbReference>
<dbReference type="SUPFAM" id="SSF55681">
    <property type="entry name" value="Class II aaRS and biotin synthetases"/>
    <property type="match status" value="1"/>
</dbReference>
<dbReference type="CDD" id="cd16442">
    <property type="entry name" value="BPL"/>
    <property type="match status" value="1"/>
</dbReference>
<dbReference type="AlphaFoldDB" id="A0A543HYM5"/>
<dbReference type="Proteomes" id="UP000318331">
    <property type="component" value="Unassembled WGS sequence"/>
</dbReference>
<dbReference type="PANTHER" id="PTHR12835:SF5">
    <property type="entry name" value="BIOTIN--PROTEIN LIGASE"/>
    <property type="match status" value="1"/>
</dbReference>
<dbReference type="OrthoDB" id="9807064at2"/>
<dbReference type="InterPro" id="IPR003142">
    <property type="entry name" value="BPL_C"/>
</dbReference>
<dbReference type="InterPro" id="IPR004408">
    <property type="entry name" value="Biotin_CoA_COase_ligase"/>
</dbReference>
<dbReference type="Pfam" id="PF02237">
    <property type="entry name" value="BPL_C"/>
    <property type="match status" value="1"/>
</dbReference>
<evidence type="ECO:0000313" key="6">
    <source>
        <dbReference type="Proteomes" id="UP000318331"/>
    </source>
</evidence>
<protein>
    <recommendedName>
        <fullName evidence="3">biotin--[biotin carboxyl-carrier protein] ligase</fullName>
        <ecNumber evidence="3">6.3.4.15</ecNumber>
    </recommendedName>
</protein>
<dbReference type="NCBIfam" id="TIGR00121">
    <property type="entry name" value="birA_ligase"/>
    <property type="match status" value="1"/>
</dbReference>
<evidence type="ECO:0000256" key="3">
    <source>
        <dbReference type="ARBA" id="ARBA00024227"/>
    </source>
</evidence>
<dbReference type="EMBL" id="VFPN01000002">
    <property type="protein sequence ID" value="TQM63419.1"/>
    <property type="molecule type" value="Genomic_DNA"/>
</dbReference>
<organism evidence="5 6">
    <name type="scientific">Klugiella xanthotipulae</name>
    <dbReference type="NCBI Taxonomy" id="244735"/>
    <lineage>
        <taxon>Bacteria</taxon>
        <taxon>Bacillati</taxon>
        <taxon>Actinomycetota</taxon>
        <taxon>Actinomycetes</taxon>
        <taxon>Micrococcales</taxon>
        <taxon>Microbacteriaceae</taxon>
        <taxon>Klugiella</taxon>
    </lineage>
</organism>
<dbReference type="EC" id="6.3.4.15" evidence="3"/>
<sequence length="259" mass="27272">MDLPLTRTVAPLLTWLPEVDSTNAWLSQRVREAHPDSPVPDRFVVATDTQTSGRGRLDRAWTAPARTSLAVSALRRARRADAALALLPLTAGSAVAAALRPLLPSHSVTVKWPNDVHVDGLKVCGILCELTADGGVIIGVGINLTLTAAELPVPTATSLALQDAVSTSVDTVLSATLSELWAQTTELLDADTPQRIEAIVDRARRDSATLGRRVSTHLPDGSVITGVARTLDTGGRLVIERADGGGMLTVSAGDVIHLR</sequence>
<gene>
    <name evidence="5" type="ORF">FB466_1681</name>
</gene>
<comment type="caution">
    <text evidence="5">The sequence shown here is derived from an EMBL/GenBank/DDBJ whole genome shotgun (WGS) entry which is preliminary data.</text>
</comment>
<dbReference type="Gene3D" id="3.30.930.10">
    <property type="entry name" value="Bira Bifunctional Protein, Domain 2"/>
    <property type="match status" value="1"/>
</dbReference>
<keyword evidence="1 5" id="KW-0436">Ligase</keyword>